<dbReference type="KEGG" id="dosa:Os03g0666850"/>
<protein>
    <submittedName>
        <fullName evidence="2">Os03g0666850 protein</fullName>
    </submittedName>
</protein>
<name>C7IZC6_ORYSJ</name>
<keyword evidence="1" id="KW-0812">Transmembrane</keyword>
<reference evidence="2 3" key="1">
    <citation type="journal article" date="2005" name="Nature">
        <title>The map-based sequence of the rice genome.</title>
        <authorList>
            <consortium name="International rice genome sequencing project (IRGSP)"/>
            <person name="Matsumoto T."/>
            <person name="Wu J."/>
            <person name="Kanamori H."/>
            <person name="Katayose Y."/>
            <person name="Fujisawa M."/>
            <person name="Namiki N."/>
            <person name="Mizuno H."/>
            <person name="Yamamoto K."/>
            <person name="Antonio B.A."/>
            <person name="Baba T."/>
            <person name="Sakata K."/>
            <person name="Nagamura Y."/>
            <person name="Aoki H."/>
            <person name="Arikawa K."/>
            <person name="Arita K."/>
            <person name="Bito T."/>
            <person name="Chiden Y."/>
            <person name="Fujitsuka N."/>
            <person name="Fukunaka R."/>
            <person name="Hamada M."/>
            <person name="Harada C."/>
            <person name="Hayashi A."/>
            <person name="Hijishita S."/>
            <person name="Honda M."/>
            <person name="Hosokawa S."/>
            <person name="Ichikawa Y."/>
            <person name="Idonuma A."/>
            <person name="Iijima M."/>
            <person name="Ikeda M."/>
            <person name="Ikeno M."/>
            <person name="Ito K."/>
            <person name="Ito S."/>
            <person name="Ito T."/>
            <person name="Ito Y."/>
            <person name="Ito Y."/>
            <person name="Iwabuchi A."/>
            <person name="Kamiya K."/>
            <person name="Karasawa W."/>
            <person name="Kurita K."/>
            <person name="Katagiri S."/>
            <person name="Kikuta A."/>
            <person name="Kobayashi H."/>
            <person name="Kobayashi N."/>
            <person name="Machita K."/>
            <person name="Maehara T."/>
            <person name="Masukawa M."/>
            <person name="Mizubayashi T."/>
            <person name="Mukai Y."/>
            <person name="Nagasaki H."/>
            <person name="Nagata Y."/>
            <person name="Naito S."/>
            <person name="Nakashima M."/>
            <person name="Nakama Y."/>
            <person name="Nakamichi Y."/>
            <person name="Nakamura M."/>
            <person name="Meguro A."/>
            <person name="Negishi M."/>
            <person name="Ohta I."/>
            <person name="Ohta T."/>
            <person name="Okamoto M."/>
            <person name="Ono N."/>
            <person name="Saji S."/>
            <person name="Sakaguchi M."/>
            <person name="Sakai K."/>
            <person name="Shibata M."/>
            <person name="Shimokawa T."/>
            <person name="Song J."/>
            <person name="Takazaki Y."/>
            <person name="Terasawa K."/>
            <person name="Tsugane M."/>
            <person name="Tsuji K."/>
            <person name="Ueda S."/>
            <person name="Waki K."/>
            <person name="Yamagata H."/>
            <person name="Yamamoto M."/>
            <person name="Yamamoto S."/>
            <person name="Yamane H."/>
            <person name="Yoshiki S."/>
            <person name="Yoshihara R."/>
            <person name="Yukawa K."/>
            <person name="Zhong H."/>
            <person name="Yano M."/>
            <person name="Yuan Q."/>
            <person name="Ouyang S."/>
            <person name="Liu J."/>
            <person name="Jones K.M."/>
            <person name="Gansberger K."/>
            <person name="Moffat K."/>
            <person name="Hill J."/>
            <person name="Bera J."/>
            <person name="Fadrosh D."/>
            <person name="Jin S."/>
            <person name="Johri S."/>
            <person name="Kim M."/>
            <person name="Overton L."/>
            <person name="Reardon M."/>
            <person name="Tsitrin T."/>
            <person name="Vuong H."/>
            <person name="Weaver B."/>
            <person name="Ciecko A."/>
            <person name="Tallon L."/>
            <person name="Jackson J."/>
            <person name="Pai G."/>
            <person name="Aken S.V."/>
            <person name="Utterback T."/>
            <person name="Reidmuller S."/>
            <person name="Feldblyum T."/>
            <person name="Hsiao J."/>
            <person name="Zismann V."/>
            <person name="Iobst S."/>
            <person name="de Vazeille A.R."/>
            <person name="Buell C.R."/>
            <person name="Ying K."/>
            <person name="Li Y."/>
            <person name="Lu T."/>
            <person name="Huang Y."/>
            <person name="Zhao Q."/>
            <person name="Feng Q."/>
            <person name="Zhang L."/>
            <person name="Zhu J."/>
            <person name="Weng Q."/>
            <person name="Mu J."/>
            <person name="Lu Y."/>
            <person name="Fan D."/>
            <person name="Liu Y."/>
            <person name="Guan J."/>
            <person name="Zhang Y."/>
            <person name="Yu S."/>
            <person name="Liu X."/>
            <person name="Zhang Y."/>
            <person name="Hong G."/>
            <person name="Han B."/>
            <person name="Choisne N."/>
            <person name="Demange N."/>
            <person name="Orjeda G."/>
            <person name="Samain S."/>
            <person name="Cattolico L."/>
            <person name="Pelletier E."/>
            <person name="Couloux A."/>
            <person name="Segurens B."/>
            <person name="Wincker P."/>
            <person name="D'Hont A."/>
            <person name="Scarpelli C."/>
            <person name="Weissenbach J."/>
            <person name="Salanoubat M."/>
            <person name="Quetier F."/>
            <person name="Yu Y."/>
            <person name="Kim H.R."/>
            <person name="Rambo T."/>
            <person name="Currie J."/>
            <person name="Collura K."/>
            <person name="Luo M."/>
            <person name="Yang T."/>
            <person name="Ammiraju J.S.S."/>
            <person name="Engler F."/>
            <person name="Soderlund C."/>
            <person name="Wing R.A."/>
            <person name="Palmer L.E."/>
            <person name="de la Bastide M."/>
            <person name="Spiegel L."/>
            <person name="Nascimento L."/>
            <person name="Zutavern T."/>
            <person name="O'Shaughnessy A."/>
            <person name="Dike S."/>
            <person name="Dedhia N."/>
            <person name="Preston R."/>
            <person name="Balija V."/>
            <person name="McCombie W.R."/>
            <person name="Chow T."/>
            <person name="Chen H."/>
            <person name="Chung M."/>
            <person name="Chen C."/>
            <person name="Shaw J."/>
            <person name="Wu H."/>
            <person name="Hsiao K."/>
            <person name="Chao Y."/>
            <person name="Chu M."/>
            <person name="Cheng C."/>
            <person name="Hour A."/>
            <person name="Lee P."/>
            <person name="Lin S."/>
            <person name="Lin Y."/>
            <person name="Liou J."/>
            <person name="Liu S."/>
            <person name="Hsing Y."/>
            <person name="Raghuvanshi S."/>
            <person name="Mohanty A."/>
            <person name="Bharti A.K."/>
            <person name="Gaur A."/>
            <person name="Gupta V."/>
            <person name="Kumar D."/>
            <person name="Ravi V."/>
            <person name="Vij S."/>
            <person name="Kapur A."/>
            <person name="Khurana P."/>
            <person name="Khurana P."/>
            <person name="Khurana J.P."/>
            <person name="Tyagi A.K."/>
            <person name="Gaikwad K."/>
            <person name="Singh A."/>
            <person name="Dalal V."/>
            <person name="Srivastava S."/>
            <person name="Dixit A."/>
            <person name="Pal A.K."/>
            <person name="Ghazi I.A."/>
            <person name="Yadav M."/>
            <person name="Pandit A."/>
            <person name="Bhargava A."/>
            <person name="Sureshbabu K."/>
            <person name="Batra K."/>
            <person name="Sharma T.R."/>
            <person name="Mohapatra T."/>
            <person name="Singh N.K."/>
            <person name="Messing J."/>
            <person name="Nelson A.B."/>
            <person name="Fuks G."/>
            <person name="Kavchok S."/>
            <person name="Keizer G."/>
            <person name="Linton E."/>
            <person name="Llaca V."/>
            <person name="Song R."/>
            <person name="Tanyolac B."/>
            <person name="Young S."/>
            <person name="Ho-Il K."/>
            <person name="Hahn J.H."/>
            <person name="Sangsakoo G."/>
            <person name="Vanavichit A."/>
            <person name="de Mattos Luiz.A.T."/>
            <person name="Zimmer P.D."/>
            <person name="Malone G."/>
            <person name="Dellagostin O."/>
            <person name="de Oliveira A.C."/>
            <person name="Bevan M."/>
            <person name="Bancroft I."/>
            <person name="Minx P."/>
            <person name="Cordum H."/>
            <person name="Wilson R."/>
            <person name="Cheng Z."/>
            <person name="Jin W."/>
            <person name="Jiang J."/>
            <person name="Leong S.A."/>
            <person name="Iwama H."/>
            <person name="Gojobori T."/>
            <person name="Itoh T."/>
            <person name="Niimura Y."/>
            <person name="Fujii Y."/>
            <person name="Habara T."/>
            <person name="Sakai H."/>
            <person name="Sato Y."/>
            <person name="Wilson G."/>
            <person name="Kumar K."/>
            <person name="McCouch S."/>
            <person name="Juretic N."/>
            <person name="Hoen D."/>
            <person name="Wright S."/>
            <person name="Bruskiewich R."/>
            <person name="Bureau T."/>
            <person name="Miyao A."/>
            <person name="Hirochika H."/>
            <person name="Nishikawa T."/>
            <person name="Kadowaki K."/>
            <person name="Sugiura M."/>
            <person name="Burr B."/>
            <person name="Sasaki T."/>
        </authorList>
    </citation>
    <scope>NUCLEOTIDE SEQUENCE [LARGE SCALE GENOMIC DNA]</scope>
    <source>
        <strain evidence="3">cv. Nipponbare</strain>
    </source>
</reference>
<sequence length="116" mass="13307">MATWRCTVPMYFVYATYSNGNFAVMFFYELLQILSNWILTVKFLAAQLAATQIPVVVILTVMNPFGAHMGCLPSMVCELPSNSQNMWPQVQFYQILTYSMATESLKHSRIFKFISI</sequence>
<feature type="transmembrane region" description="Helical" evidence="1">
    <location>
        <begin position="12"/>
        <end position="31"/>
    </location>
</feature>
<keyword evidence="1" id="KW-1133">Transmembrane helix</keyword>
<reference evidence="3" key="2">
    <citation type="journal article" date="2008" name="Nucleic Acids Res.">
        <title>The rice annotation project database (RAP-DB): 2008 update.</title>
        <authorList>
            <consortium name="The rice annotation project (RAP)"/>
        </authorList>
    </citation>
    <scope>GENOME REANNOTATION</scope>
    <source>
        <strain evidence="3">cv. Nipponbare</strain>
    </source>
</reference>
<gene>
    <name evidence="2" type="ordered locus">Os03g0666850</name>
</gene>
<dbReference type="AlphaFoldDB" id="C7IZC6"/>
<dbReference type="Proteomes" id="UP000000763">
    <property type="component" value="Chromosome 3"/>
</dbReference>
<keyword evidence="1" id="KW-0472">Membrane</keyword>
<dbReference type="EMBL" id="AP008209">
    <property type="protein sequence ID" value="BAH92305.1"/>
    <property type="molecule type" value="Genomic_DNA"/>
</dbReference>
<feature type="transmembrane region" description="Helical" evidence="1">
    <location>
        <begin position="43"/>
        <end position="65"/>
    </location>
</feature>
<organism evidence="2 3">
    <name type="scientific">Oryza sativa subsp. japonica</name>
    <name type="common">Rice</name>
    <dbReference type="NCBI Taxonomy" id="39947"/>
    <lineage>
        <taxon>Eukaryota</taxon>
        <taxon>Viridiplantae</taxon>
        <taxon>Streptophyta</taxon>
        <taxon>Embryophyta</taxon>
        <taxon>Tracheophyta</taxon>
        <taxon>Spermatophyta</taxon>
        <taxon>Magnoliopsida</taxon>
        <taxon>Liliopsida</taxon>
        <taxon>Poales</taxon>
        <taxon>Poaceae</taxon>
        <taxon>BOP clade</taxon>
        <taxon>Oryzoideae</taxon>
        <taxon>Oryzeae</taxon>
        <taxon>Oryzinae</taxon>
        <taxon>Oryza</taxon>
        <taxon>Oryza sativa</taxon>
    </lineage>
</organism>
<evidence type="ECO:0000256" key="1">
    <source>
        <dbReference type="SAM" id="Phobius"/>
    </source>
</evidence>
<accession>C7IZC6</accession>
<evidence type="ECO:0000313" key="3">
    <source>
        <dbReference type="Proteomes" id="UP000000763"/>
    </source>
</evidence>
<evidence type="ECO:0000313" key="2">
    <source>
        <dbReference type="EMBL" id="BAH92305.1"/>
    </source>
</evidence>
<proteinExistence type="predicted"/>